<dbReference type="SUPFAM" id="SSF50475">
    <property type="entry name" value="FMN-binding split barrel"/>
    <property type="match status" value="1"/>
</dbReference>
<dbReference type="BioCyc" id="CNIT1237085:G1324-2479-MONOMER"/>
<evidence type="ECO:0000313" key="3">
    <source>
        <dbReference type="Proteomes" id="UP000008037"/>
    </source>
</evidence>
<sequence>MVQIDEDIIRLIIKQDHVVLVGSVSAEGIPNISPRYVLGILQNEKLLFADAFTNKTFHNINSWPKVSVAIFDRDTRGGYQLKGSAEEVTDPKLVLQAETRLKEFGILEKPKKVWTLAVKEVFSLEPSAKSRHSFSPYYR</sequence>
<evidence type="ECO:0000313" key="2">
    <source>
        <dbReference type="EMBL" id="AFU59403.1"/>
    </source>
</evidence>
<dbReference type="HOGENOM" id="CLU_118461_1_0_2"/>
<dbReference type="RefSeq" id="WP_015019938.1">
    <property type="nucleotide sequence ID" value="NC_018719.1"/>
</dbReference>
<evidence type="ECO:0000259" key="1">
    <source>
        <dbReference type="Pfam" id="PF01243"/>
    </source>
</evidence>
<dbReference type="OrthoDB" id="11359at2157"/>
<dbReference type="PANTHER" id="PTHR40660">
    <property type="entry name" value="5'-PHOSPHATE OXIDASE PUTATIVE DOMAIN-CONTAINING PROTEIN-RELATED"/>
    <property type="match status" value="1"/>
</dbReference>
<dbReference type="EMBL" id="CP002408">
    <property type="protein sequence ID" value="AFU59403.1"/>
    <property type="molecule type" value="Genomic_DNA"/>
</dbReference>
<dbReference type="STRING" id="1237085.Ngar_c24810"/>
<dbReference type="AlphaFoldDB" id="K0IJM2"/>
<keyword evidence="3" id="KW-1185">Reference proteome</keyword>
<name>K0IJM2_NITGG</name>
<dbReference type="InterPro" id="IPR011576">
    <property type="entry name" value="Pyridox_Oxase_N"/>
</dbReference>
<dbReference type="Gene3D" id="2.30.110.10">
    <property type="entry name" value="Electron Transport, Fmn-binding Protein, Chain A"/>
    <property type="match status" value="1"/>
</dbReference>
<accession>K0IJM2</accession>
<dbReference type="InParanoid" id="K0IJM2"/>
<gene>
    <name evidence="2" type="ordered locus">Ngar_c24810</name>
</gene>
<organism evidence="2 3">
    <name type="scientific">Nitrososphaera gargensis (strain Ga9.2)</name>
    <dbReference type="NCBI Taxonomy" id="1237085"/>
    <lineage>
        <taxon>Archaea</taxon>
        <taxon>Nitrososphaerota</taxon>
        <taxon>Nitrososphaeria</taxon>
        <taxon>Nitrososphaerales</taxon>
        <taxon>Nitrososphaeraceae</taxon>
        <taxon>Nitrososphaera</taxon>
    </lineage>
</organism>
<feature type="domain" description="Pyridoxamine 5'-phosphate oxidase N-terminal" evidence="1">
    <location>
        <begin position="9"/>
        <end position="122"/>
    </location>
</feature>
<dbReference type="PANTHER" id="PTHR40660:SF1">
    <property type="entry name" value="5'-PHOSPHATE OXIDASE PUTATIVE DOMAIN-CONTAINING PROTEIN-RELATED"/>
    <property type="match status" value="1"/>
</dbReference>
<dbReference type="GeneID" id="13794498"/>
<dbReference type="Proteomes" id="UP000008037">
    <property type="component" value="Chromosome"/>
</dbReference>
<reference evidence="2 3" key="1">
    <citation type="journal article" date="2012" name="Environ. Microbiol.">
        <title>The genome of the ammonia-oxidizing Candidatus Nitrososphaera gargensis: insights into metabolic versatility and environmental adaptations.</title>
        <authorList>
            <person name="Spang A."/>
            <person name="Poehlein A."/>
            <person name="Offre P."/>
            <person name="Zumbragel S."/>
            <person name="Haider S."/>
            <person name="Rychlik N."/>
            <person name="Nowka B."/>
            <person name="Schmeisser C."/>
            <person name="Lebedeva E.V."/>
            <person name="Rattei T."/>
            <person name="Bohm C."/>
            <person name="Schmid M."/>
            <person name="Galushko A."/>
            <person name="Hatzenpichler R."/>
            <person name="Weinmaier T."/>
            <person name="Daniel R."/>
            <person name="Schleper C."/>
            <person name="Spieck E."/>
            <person name="Streit W."/>
            <person name="Wagner M."/>
        </authorList>
    </citation>
    <scope>NUCLEOTIDE SEQUENCE [LARGE SCALE GENOMIC DNA]</scope>
    <source>
        <strain evidence="3">Ga9.2</strain>
    </source>
</reference>
<protein>
    <submittedName>
        <fullName evidence="2">Putative pyridoxamine 5'-phosphate oxidase FMN-binding protein</fullName>
    </submittedName>
</protein>
<dbReference type="KEGG" id="nga:Ngar_c24810"/>
<proteinExistence type="predicted"/>
<dbReference type="Pfam" id="PF01243">
    <property type="entry name" value="PNPOx_N"/>
    <property type="match status" value="1"/>
</dbReference>
<dbReference type="InterPro" id="IPR012349">
    <property type="entry name" value="Split_barrel_FMN-bd"/>
</dbReference>